<evidence type="ECO:0008006" key="4">
    <source>
        <dbReference type="Google" id="ProtNLM"/>
    </source>
</evidence>
<dbReference type="Gene3D" id="1.20.1070.10">
    <property type="entry name" value="Rhodopsin 7-helix transmembrane proteins"/>
    <property type="match status" value="1"/>
</dbReference>
<organism evidence="2 3">
    <name type="scientific">Porites lobata</name>
    <dbReference type="NCBI Taxonomy" id="104759"/>
    <lineage>
        <taxon>Eukaryota</taxon>
        <taxon>Metazoa</taxon>
        <taxon>Cnidaria</taxon>
        <taxon>Anthozoa</taxon>
        <taxon>Hexacorallia</taxon>
        <taxon>Scleractinia</taxon>
        <taxon>Fungiina</taxon>
        <taxon>Poritidae</taxon>
        <taxon>Porites</taxon>
    </lineage>
</organism>
<evidence type="ECO:0000313" key="2">
    <source>
        <dbReference type="EMBL" id="CAH3144253.1"/>
    </source>
</evidence>
<reference evidence="2 3" key="1">
    <citation type="submission" date="2022-05" db="EMBL/GenBank/DDBJ databases">
        <authorList>
            <consortium name="Genoscope - CEA"/>
            <person name="William W."/>
        </authorList>
    </citation>
    <scope>NUCLEOTIDE SEQUENCE [LARGE SCALE GENOMIC DNA]</scope>
</reference>
<evidence type="ECO:0000313" key="3">
    <source>
        <dbReference type="Proteomes" id="UP001159405"/>
    </source>
</evidence>
<comment type="caution">
    <text evidence="2">The sequence shown here is derived from an EMBL/GenBank/DDBJ whole genome shotgun (WGS) entry which is preliminary data.</text>
</comment>
<keyword evidence="1" id="KW-1133">Transmembrane helix</keyword>
<accession>A0ABN8PHZ5</accession>
<dbReference type="Proteomes" id="UP001159405">
    <property type="component" value="Unassembled WGS sequence"/>
</dbReference>
<keyword evidence="1" id="KW-0812">Transmembrane</keyword>
<name>A0ABN8PHZ5_9CNID</name>
<dbReference type="EMBL" id="CALNXK010000073">
    <property type="protein sequence ID" value="CAH3144253.1"/>
    <property type="molecule type" value="Genomic_DNA"/>
</dbReference>
<feature type="transmembrane region" description="Helical" evidence="1">
    <location>
        <begin position="22"/>
        <end position="50"/>
    </location>
</feature>
<feature type="transmembrane region" description="Helical" evidence="1">
    <location>
        <begin position="62"/>
        <end position="89"/>
    </location>
</feature>
<sequence length="110" mass="12158">MVSQFCTQKLHELSSLVQFHGISMLVFCILNLVFSVLAVVENLLVIYALRTCSSIPTVMKKFFLTLALSDLAVGTLGQPMSVVFITVMLKMKSNGDAFARYICIFDIANS</sequence>
<keyword evidence="1" id="KW-0472">Membrane</keyword>
<dbReference type="SUPFAM" id="SSF81321">
    <property type="entry name" value="Family A G protein-coupled receptor-like"/>
    <property type="match status" value="1"/>
</dbReference>
<evidence type="ECO:0000256" key="1">
    <source>
        <dbReference type="SAM" id="Phobius"/>
    </source>
</evidence>
<keyword evidence="3" id="KW-1185">Reference proteome</keyword>
<protein>
    <recommendedName>
        <fullName evidence="4">G-protein coupled receptors family 1 profile domain-containing protein</fullName>
    </recommendedName>
</protein>
<gene>
    <name evidence="2" type="ORF">PLOB_00043875</name>
</gene>
<proteinExistence type="predicted"/>